<accession>A0A8H7IIA0</accession>
<feature type="transmembrane region" description="Helical" evidence="2">
    <location>
        <begin position="177"/>
        <end position="199"/>
    </location>
</feature>
<evidence type="ECO:0000256" key="1">
    <source>
        <dbReference type="SAM" id="MobiDB-lite"/>
    </source>
</evidence>
<keyword evidence="2" id="KW-0472">Membrane</keyword>
<feature type="compositionally biased region" description="Polar residues" evidence="1">
    <location>
        <begin position="314"/>
        <end position="329"/>
    </location>
</feature>
<protein>
    <recommendedName>
        <fullName evidence="5">Mid2 domain-containing protein</fullName>
    </recommendedName>
</protein>
<feature type="region of interest" description="Disordered" evidence="1">
    <location>
        <begin position="230"/>
        <end position="250"/>
    </location>
</feature>
<reference evidence="3" key="1">
    <citation type="submission" date="2020-09" db="EMBL/GenBank/DDBJ databases">
        <title>Comparative genome analyses of four rice-infecting Rhizoctonia solani isolates reveal extensive enrichment of homogalacturonan modification genes.</title>
        <authorList>
            <person name="Lee D.-Y."/>
            <person name="Jeon J."/>
            <person name="Kim K.-T."/>
            <person name="Cheong K."/>
            <person name="Song H."/>
            <person name="Choi G."/>
            <person name="Ko J."/>
            <person name="Opiyo S.O."/>
            <person name="Zuo S."/>
            <person name="Madhav S."/>
            <person name="Lee Y.-H."/>
            <person name="Wang G.-L."/>
        </authorList>
    </citation>
    <scope>NUCLEOTIDE SEQUENCE</scope>
    <source>
        <strain evidence="3">AG1-IA B2</strain>
    </source>
</reference>
<dbReference type="EMBL" id="JACYCF010000003">
    <property type="protein sequence ID" value="KAF8758312.1"/>
    <property type="molecule type" value="Genomic_DNA"/>
</dbReference>
<feature type="region of interest" description="Disordered" evidence="1">
    <location>
        <begin position="1"/>
        <end position="113"/>
    </location>
</feature>
<sequence>MDFARRDMLVERRFEVIGAGPRLGKRQDPEPTTTESTPAQTPTSSTPPGNTSIPPTSTTPTASTAPIETTTSPTSPTSSDPVSTPVSTPTSTTPVSTPVTSGPSTPIETSQQSTPLLPPLLLLRTRLRLAQLLVTTRVITSVLTNGAGSTVTVLSTSTSVGPTASPSNSGSSNNTGAIVGGVVGGVGGLLLLIALLWFIRRKTHKDKFEENMFAPDRNVDRREMDLAGDDVDDPEAIARPYHLPPSPTRNEMAMSAATSGMSRPTSGTSYYTQPGSGMGMPMPMSMTMPMPMPMSRDHIAYTHSRANSTHDHLTQPSEPATSEGGSSSARLMKDREARRLHVANDNEVIVHTDGGRVDEEPEEDAPREIPPTYESIGGPSGAR</sequence>
<proteinExistence type="predicted"/>
<feature type="compositionally biased region" description="Low complexity" evidence="1">
    <location>
        <begin position="30"/>
        <end position="113"/>
    </location>
</feature>
<evidence type="ECO:0000256" key="2">
    <source>
        <dbReference type="SAM" id="Phobius"/>
    </source>
</evidence>
<feature type="compositionally biased region" description="Basic and acidic residues" evidence="1">
    <location>
        <begin position="1"/>
        <end position="15"/>
    </location>
</feature>
<dbReference type="AlphaFoldDB" id="A0A8H7IIA0"/>
<comment type="caution">
    <text evidence="3">The sequence shown here is derived from an EMBL/GenBank/DDBJ whole genome shotgun (WGS) entry which is preliminary data.</text>
</comment>
<dbReference type="Proteomes" id="UP000614334">
    <property type="component" value="Unassembled WGS sequence"/>
</dbReference>
<evidence type="ECO:0008006" key="5">
    <source>
        <dbReference type="Google" id="ProtNLM"/>
    </source>
</evidence>
<evidence type="ECO:0000313" key="3">
    <source>
        <dbReference type="EMBL" id="KAF8758312.1"/>
    </source>
</evidence>
<keyword evidence="2" id="KW-1133">Transmembrane helix</keyword>
<feature type="region of interest" description="Disordered" evidence="1">
    <location>
        <begin position="305"/>
        <end position="383"/>
    </location>
</feature>
<feature type="compositionally biased region" description="Basic and acidic residues" evidence="1">
    <location>
        <begin position="331"/>
        <end position="358"/>
    </location>
</feature>
<name>A0A8H7IIA0_9AGAM</name>
<keyword evidence="2" id="KW-0812">Transmembrane</keyword>
<evidence type="ECO:0000313" key="4">
    <source>
        <dbReference type="Proteomes" id="UP000614334"/>
    </source>
</evidence>
<organism evidence="3 4">
    <name type="scientific">Rhizoctonia solani</name>
    <dbReference type="NCBI Taxonomy" id="456999"/>
    <lineage>
        <taxon>Eukaryota</taxon>
        <taxon>Fungi</taxon>
        <taxon>Dikarya</taxon>
        <taxon>Basidiomycota</taxon>
        <taxon>Agaricomycotina</taxon>
        <taxon>Agaricomycetes</taxon>
        <taxon>Cantharellales</taxon>
        <taxon>Ceratobasidiaceae</taxon>
        <taxon>Rhizoctonia</taxon>
    </lineage>
</organism>
<gene>
    <name evidence="3" type="ORF">RHS01_02962</name>
</gene>